<feature type="signal peptide" evidence="1">
    <location>
        <begin position="1"/>
        <end position="22"/>
    </location>
</feature>
<feature type="chain" id="PRO_5043970477" evidence="1">
    <location>
        <begin position="23"/>
        <end position="180"/>
    </location>
</feature>
<evidence type="ECO:0000256" key="1">
    <source>
        <dbReference type="SAM" id="SignalP"/>
    </source>
</evidence>
<dbReference type="RefSeq" id="WP_234257320.1">
    <property type="nucleotide sequence ID" value="NZ_JAXHOZ010000066.1"/>
</dbReference>
<organism evidence="2 3">
    <name type="scientific">Pectobacterium brasiliense</name>
    <dbReference type="NCBI Taxonomy" id="180957"/>
    <lineage>
        <taxon>Bacteria</taxon>
        <taxon>Pseudomonadati</taxon>
        <taxon>Pseudomonadota</taxon>
        <taxon>Gammaproteobacteria</taxon>
        <taxon>Enterobacterales</taxon>
        <taxon>Pectobacteriaceae</taxon>
        <taxon>Pectobacterium</taxon>
    </lineage>
</organism>
<keyword evidence="1" id="KW-0732">Signal</keyword>
<dbReference type="EMBL" id="JAXHOZ010000066">
    <property type="protein sequence ID" value="MDY4379333.1"/>
    <property type="molecule type" value="Genomic_DNA"/>
</dbReference>
<name>A0AAW9HDH9_9GAMM</name>
<evidence type="ECO:0000313" key="3">
    <source>
        <dbReference type="Proteomes" id="UP001269968"/>
    </source>
</evidence>
<dbReference type="Proteomes" id="UP001269968">
    <property type="component" value="Unassembled WGS sequence"/>
</dbReference>
<comment type="caution">
    <text evidence="2">The sequence shown here is derived from an EMBL/GenBank/DDBJ whole genome shotgun (WGS) entry which is preliminary data.</text>
</comment>
<proteinExistence type="predicted"/>
<evidence type="ECO:0000313" key="2">
    <source>
        <dbReference type="EMBL" id="MDY4379333.1"/>
    </source>
</evidence>
<reference evidence="2" key="1">
    <citation type="submission" date="2023-11" db="EMBL/GenBank/DDBJ databases">
        <title>Comparative genomics revealed phylogeny of phytopathogenic Pectobacterium aroidearum based on whole-genome sequencing and function of putative horizontal acquire islands in P. aroidearum PccS1.</title>
        <authorList>
            <person name="Fan J."/>
            <person name="Yang L."/>
        </authorList>
    </citation>
    <scope>NUCLEOTIDE SEQUENCE</scope>
    <source>
        <strain evidence="2">NJAU140</strain>
    </source>
</reference>
<protein>
    <submittedName>
        <fullName evidence="2">Uncharacterized protein</fullName>
    </submittedName>
</protein>
<sequence length="180" mass="20723">MINRKVFFIFLFMLPTINVSYATTPSHMLNDARFEKVSDKKTRPVRDVLNDLVDKHNGDISRVGFSNKQLDSEIYVRSHPAVNFSKYSTLREYLAMMFELKNLKSISKIDEKGEIGIRIKISGQPYAGFSFYSEDGEFYLKGIVVGNDIIRSKNNIDDTRVYELFYSYAIYVLDANGAKL</sequence>
<gene>
    <name evidence="2" type="ORF">SOV92_16140</name>
</gene>
<dbReference type="AlphaFoldDB" id="A0AAW9HDH9"/>
<accession>A0AAW9HDH9</accession>